<accession>A0ACB8VZP3</accession>
<evidence type="ECO:0000313" key="2">
    <source>
        <dbReference type="Proteomes" id="UP000831701"/>
    </source>
</evidence>
<comment type="caution">
    <text evidence="1">The sequence shown here is derived from an EMBL/GenBank/DDBJ whole genome shotgun (WGS) entry which is preliminary data.</text>
</comment>
<protein>
    <submittedName>
        <fullName evidence="1">Uncharacterized protein</fullName>
    </submittedName>
</protein>
<dbReference type="EMBL" id="CM041546">
    <property type="protein sequence ID" value="KAI3361197.1"/>
    <property type="molecule type" value="Genomic_DNA"/>
</dbReference>
<evidence type="ECO:0000313" key="1">
    <source>
        <dbReference type="EMBL" id="KAI3361197.1"/>
    </source>
</evidence>
<keyword evidence="2" id="KW-1185">Reference proteome</keyword>
<sequence length="174" mass="19699">MRLYLAVAVLMLAFVAYTEAQEETIEEKFNKFGEQVAAVGRDIAEKAKTGFESFQNSEFYTTSRNWFQEQMHKKELLFSLILLMEACGLLLAQSPSPAPAQPDPPGILQRLAEKARETKAKVQDLGGVAWGFLDAYYEDHIQPVTDSYTKWASDVKSSVWETILSRIENYMSSD</sequence>
<name>A0ACB8VZP3_9TELE</name>
<dbReference type="Proteomes" id="UP000831701">
    <property type="component" value="Chromosome 16"/>
</dbReference>
<proteinExistence type="predicted"/>
<gene>
    <name evidence="1" type="ORF">L3Q82_013397</name>
</gene>
<organism evidence="1 2">
    <name type="scientific">Scortum barcoo</name>
    <name type="common">barcoo grunter</name>
    <dbReference type="NCBI Taxonomy" id="214431"/>
    <lineage>
        <taxon>Eukaryota</taxon>
        <taxon>Metazoa</taxon>
        <taxon>Chordata</taxon>
        <taxon>Craniata</taxon>
        <taxon>Vertebrata</taxon>
        <taxon>Euteleostomi</taxon>
        <taxon>Actinopterygii</taxon>
        <taxon>Neopterygii</taxon>
        <taxon>Teleostei</taxon>
        <taxon>Neoteleostei</taxon>
        <taxon>Acanthomorphata</taxon>
        <taxon>Eupercaria</taxon>
        <taxon>Centrarchiformes</taxon>
        <taxon>Terapontoidei</taxon>
        <taxon>Terapontidae</taxon>
        <taxon>Scortum</taxon>
    </lineage>
</organism>
<reference evidence="1" key="1">
    <citation type="submission" date="2022-04" db="EMBL/GenBank/DDBJ databases">
        <title>Jade perch genome.</title>
        <authorList>
            <person name="Chao B."/>
        </authorList>
    </citation>
    <scope>NUCLEOTIDE SEQUENCE</scope>
    <source>
        <strain evidence="1">CB-2022</strain>
    </source>
</reference>